<reference evidence="3" key="1">
    <citation type="submission" date="2016-10" db="EMBL/GenBank/DDBJ databases">
        <authorList>
            <person name="Varghese N."/>
            <person name="Submissions S."/>
        </authorList>
    </citation>
    <scope>NUCLEOTIDE SEQUENCE [LARGE SCALE GENOMIC DNA]</scope>
    <source>
        <strain evidence="3">ATCC 25963</strain>
    </source>
</reference>
<gene>
    <name evidence="2" type="ORF">SAMN02745121_05169</name>
</gene>
<dbReference type="Gene3D" id="2.60.200.20">
    <property type="match status" value="1"/>
</dbReference>
<evidence type="ECO:0000313" key="2">
    <source>
        <dbReference type="EMBL" id="SFE68285.1"/>
    </source>
</evidence>
<dbReference type="EMBL" id="FOMX01000017">
    <property type="protein sequence ID" value="SFE68285.1"/>
    <property type="molecule type" value="Genomic_DNA"/>
</dbReference>
<name>A0A1I2CJH2_9BACT</name>
<feature type="domain" description="FHA" evidence="1">
    <location>
        <begin position="22"/>
        <end position="71"/>
    </location>
</feature>
<dbReference type="AlphaFoldDB" id="A0A1I2CJH2"/>
<protein>
    <submittedName>
        <fullName evidence="2">FHA domain-containing protein</fullName>
    </submittedName>
</protein>
<dbReference type="SUPFAM" id="SSF49879">
    <property type="entry name" value="SMAD/FHA domain"/>
    <property type="match status" value="1"/>
</dbReference>
<dbReference type="STRING" id="54.SAMN02745121_05169"/>
<dbReference type="OrthoDB" id="9801841at2"/>
<dbReference type="Proteomes" id="UP000199400">
    <property type="component" value="Unassembled WGS sequence"/>
</dbReference>
<accession>A0A1I2CJH2</accession>
<dbReference type="SMART" id="SM00240">
    <property type="entry name" value="FHA"/>
    <property type="match status" value="1"/>
</dbReference>
<evidence type="ECO:0000313" key="3">
    <source>
        <dbReference type="Proteomes" id="UP000199400"/>
    </source>
</evidence>
<dbReference type="CDD" id="cd00060">
    <property type="entry name" value="FHA"/>
    <property type="match status" value="1"/>
</dbReference>
<dbReference type="PROSITE" id="PS50006">
    <property type="entry name" value="FHA_DOMAIN"/>
    <property type="match status" value="1"/>
</dbReference>
<organism evidence="2 3">
    <name type="scientific">Nannocystis exedens</name>
    <dbReference type="NCBI Taxonomy" id="54"/>
    <lineage>
        <taxon>Bacteria</taxon>
        <taxon>Pseudomonadati</taxon>
        <taxon>Myxococcota</taxon>
        <taxon>Polyangia</taxon>
        <taxon>Nannocystales</taxon>
        <taxon>Nannocystaceae</taxon>
        <taxon>Nannocystis</taxon>
    </lineage>
</organism>
<dbReference type="Pfam" id="PF00498">
    <property type="entry name" value="FHA"/>
    <property type="match status" value="1"/>
</dbReference>
<proteinExistence type="predicted"/>
<evidence type="ECO:0000259" key="1">
    <source>
        <dbReference type="PROSITE" id="PS50006"/>
    </source>
</evidence>
<keyword evidence="3" id="KW-1185">Reference proteome</keyword>
<dbReference type="InterPro" id="IPR000253">
    <property type="entry name" value="FHA_dom"/>
</dbReference>
<sequence>MANIPLVLTCAGRRIGVGTDVFTIGRTRDNDLPIRSGSVSRKHCRVERRGENFYMVDQHSTTGLELRGCKVTNYRIEDGDVFVLAEDITVRCSLSPAPLTELHLDDLRVITVDPGPLQIAAQAADLRRRESLPFEVRGVLLAGPKGATVFWRDDSTGRSGLARGAESYVWSTAAFPLLRADAAPDGITLRLLPSRTAEPVTLLETTTRVEESTWRVVQDIVYLTSRLFPAGARTGDEIERQLTSSRL</sequence>
<dbReference type="RefSeq" id="WP_096326599.1">
    <property type="nucleotide sequence ID" value="NZ_FOMX01000017.1"/>
</dbReference>
<dbReference type="InterPro" id="IPR008984">
    <property type="entry name" value="SMAD_FHA_dom_sf"/>
</dbReference>